<feature type="transmembrane region" description="Helical" evidence="9">
    <location>
        <begin position="86"/>
        <end position="104"/>
    </location>
</feature>
<dbReference type="GO" id="GO:0005886">
    <property type="term" value="C:plasma membrane"/>
    <property type="evidence" value="ECO:0007669"/>
    <property type="project" value="UniProtKB-SubCell"/>
</dbReference>
<evidence type="ECO:0000313" key="11">
    <source>
        <dbReference type="EMBL" id="CUA92317.1"/>
    </source>
</evidence>
<evidence type="ECO:0000256" key="5">
    <source>
        <dbReference type="ARBA" id="ARBA00022692"/>
    </source>
</evidence>
<name>A0A0K6HMN5_9HYPH</name>
<sequence>MHALKAHVDRVLGLFIAAMFAVMTVCVVWQVLSRYVLPTPSVIMESIARVLFIWVGLIGAAYTLGQRKHLAIDFLIQMSSRKAARNLALLVTALIAAFAAIVMVKGGMALVQRTLSSGQIVPVLNILMGYVYAAVPISGGLMLYYCADFAAGLLTGRYAPVEDLDADASSGAEPGKG</sequence>
<evidence type="ECO:0000313" key="12">
    <source>
        <dbReference type="Proteomes" id="UP000183900"/>
    </source>
</evidence>
<dbReference type="RefSeq" id="WP_055454152.1">
    <property type="nucleotide sequence ID" value="NZ_CYHE01000001.1"/>
</dbReference>
<dbReference type="GO" id="GO:0022857">
    <property type="term" value="F:transmembrane transporter activity"/>
    <property type="evidence" value="ECO:0007669"/>
    <property type="project" value="UniProtKB-UniRule"/>
</dbReference>
<evidence type="ECO:0000256" key="4">
    <source>
        <dbReference type="ARBA" id="ARBA00022519"/>
    </source>
</evidence>
<dbReference type="PANTHER" id="PTHR35011">
    <property type="entry name" value="2,3-DIKETO-L-GULONATE TRAP TRANSPORTER SMALL PERMEASE PROTEIN YIAM"/>
    <property type="match status" value="1"/>
</dbReference>
<proteinExistence type="inferred from homology"/>
<evidence type="ECO:0000256" key="2">
    <source>
        <dbReference type="ARBA" id="ARBA00022448"/>
    </source>
</evidence>
<dbReference type="OrthoDB" id="4964541at2"/>
<keyword evidence="6 9" id="KW-1133">Transmembrane helix</keyword>
<dbReference type="PANTHER" id="PTHR35011:SF2">
    <property type="entry name" value="2,3-DIKETO-L-GULONATE TRAP TRANSPORTER SMALL PERMEASE PROTEIN YIAM"/>
    <property type="match status" value="1"/>
</dbReference>
<feature type="transmembrane region" description="Helical" evidence="9">
    <location>
        <begin position="47"/>
        <end position="65"/>
    </location>
</feature>
<feature type="transmembrane region" description="Helical" evidence="9">
    <location>
        <begin position="124"/>
        <end position="147"/>
    </location>
</feature>
<dbReference type="AlphaFoldDB" id="A0A0K6HMN5"/>
<keyword evidence="3" id="KW-1003">Cell membrane</keyword>
<evidence type="ECO:0000256" key="1">
    <source>
        <dbReference type="ARBA" id="ARBA00004429"/>
    </source>
</evidence>
<evidence type="ECO:0000256" key="8">
    <source>
        <dbReference type="ARBA" id="ARBA00038436"/>
    </source>
</evidence>
<comment type="function">
    <text evidence="9">Part of the tripartite ATP-independent periplasmic (TRAP) transport system.</text>
</comment>
<keyword evidence="4 9" id="KW-0997">Cell inner membrane</keyword>
<feature type="domain" description="Tripartite ATP-independent periplasmic transporters DctQ component" evidence="10">
    <location>
        <begin position="23"/>
        <end position="154"/>
    </location>
</feature>
<evidence type="ECO:0000256" key="6">
    <source>
        <dbReference type="ARBA" id="ARBA00022989"/>
    </source>
</evidence>
<evidence type="ECO:0000259" key="10">
    <source>
        <dbReference type="Pfam" id="PF04290"/>
    </source>
</evidence>
<comment type="similarity">
    <text evidence="8 9">Belongs to the TRAP transporter small permease family.</text>
</comment>
<dbReference type="EMBL" id="CYHE01000001">
    <property type="protein sequence ID" value="CUA92317.1"/>
    <property type="molecule type" value="Genomic_DNA"/>
</dbReference>
<gene>
    <name evidence="11" type="ORF">Ga0061067_101440</name>
</gene>
<dbReference type="InterPro" id="IPR007387">
    <property type="entry name" value="TRAP_DctQ"/>
</dbReference>
<evidence type="ECO:0000256" key="9">
    <source>
        <dbReference type="RuleBase" id="RU369079"/>
    </source>
</evidence>
<dbReference type="GO" id="GO:0015740">
    <property type="term" value="P:C4-dicarboxylate transport"/>
    <property type="evidence" value="ECO:0007669"/>
    <property type="project" value="TreeGrafter"/>
</dbReference>
<protein>
    <recommendedName>
        <fullName evidence="9">TRAP transporter small permease protein</fullName>
    </recommendedName>
</protein>
<evidence type="ECO:0000256" key="3">
    <source>
        <dbReference type="ARBA" id="ARBA00022475"/>
    </source>
</evidence>
<comment type="subunit">
    <text evidence="9">The complex comprises the extracytoplasmic solute receptor protein and the two transmembrane proteins.</text>
</comment>
<dbReference type="Pfam" id="PF04290">
    <property type="entry name" value="DctQ"/>
    <property type="match status" value="1"/>
</dbReference>
<keyword evidence="5 9" id="KW-0812">Transmembrane</keyword>
<keyword evidence="2 9" id="KW-0813">Transport</keyword>
<dbReference type="Proteomes" id="UP000183900">
    <property type="component" value="Unassembled WGS sequence"/>
</dbReference>
<evidence type="ECO:0000256" key="7">
    <source>
        <dbReference type="ARBA" id="ARBA00023136"/>
    </source>
</evidence>
<accession>A0A0K6HMN5</accession>
<comment type="subcellular location">
    <subcellularLocation>
        <location evidence="1 9">Cell inner membrane</location>
        <topology evidence="1 9">Multi-pass membrane protein</topology>
    </subcellularLocation>
</comment>
<organism evidence="11 12">
    <name type="scientific">Pannonibacter indicus</name>
    <dbReference type="NCBI Taxonomy" id="466044"/>
    <lineage>
        <taxon>Bacteria</taxon>
        <taxon>Pseudomonadati</taxon>
        <taxon>Pseudomonadota</taxon>
        <taxon>Alphaproteobacteria</taxon>
        <taxon>Hyphomicrobiales</taxon>
        <taxon>Stappiaceae</taxon>
        <taxon>Pannonibacter</taxon>
    </lineage>
</organism>
<keyword evidence="12" id="KW-1185">Reference proteome</keyword>
<reference evidence="12" key="1">
    <citation type="submission" date="2015-08" db="EMBL/GenBank/DDBJ databases">
        <authorList>
            <person name="Varghese N."/>
        </authorList>
    </citation>
    <scope>NUCLEOTIDE SEQUENCE [LARGE SCALE GENOMIC DNA]</scope>
    <source>
        <strain evidence="12">DSM 23407</strain>
    </source>
</reference>
<dbReference type="InterPro" id="IPR055348">
    <property type="entry name" value="DctQ"/>
</dbReference>
<keyword evidence="7 9" id="KW-0472">Membrane</keyword>
<feature type="transmembrane region" description="Helical" evidence="9">
    <location>
        <begin position="12"/>
        <end position="32"/>
    </location>
</feature>